<dbReference type="InterPro" id="IPR019821">
    <property type="entry name" value="Kinesin_motor_CS"/>
</dbReference>
<dbReference type="InterPro" id="IPR027640">
    <property type="entry name" value="Kinesin-like_fam"/>
</dbReference>
<dbReference type="CTD" id="20232925"/>
<gene>
    <name evidence="10" type="ORF">LOTGIDRAFT_129211</name>
</gene>
<dbReference type="InterPro" id="IPR027417">
    <property type="entry name" value="P-loop_NTPase"/>
</dbReference>
<evidence type="ECO:0000256" key="8">
    <source>
        <dbReference type="RuleBase" id="RU000394"/>
    </source>
</evidence>
<protein>
    <recommendedName>
        <fullName evidence="8">Kinesin-like protein</fullName>
    </recommendedName>
</protein>
<dbReference type="SMART" id="SM00129">
    <property type="entry name" value="KISc"/>
    <property type="match status" value="1"/>
</dbReference>
<dbReference type="RefSeq" id="XP_009062925.1">
    <property type="nucleotide sequence ID" value="XM_009064677.1"/>
</dbReference>
<accession>V3ZV08</accession>
<reference evidence="10 11" key="1">
    <citation type="journal article" date="2013" name="Nature">
        <title>Insights into bilaterian evolution from three spiralian genomes.</title>
        <authorList>
            <person name="Simakov O."/>
            <person name="Marletaz F."/>
            <person name="Cho S.J."/>
            <person name="Edsinger-Gonzales E."/>
            <person name="Havlak P."/>
            <person name="Hellsten U."/>
            <person name="Kuo D.H."/>
            <person name="Larsson T."/>
            <person name="Lv J."/>
            <person name="Arendt D."/>
            <person name="Savage R."/>
            <person name="Osoegawa K."/>
            <person name="de Jong P."/>
            <person name="Grimwood J."/>
            <person name="Chapman J.A."/>
            <person name="Shapiro H."/>
            <person name="Aerts A."/>
            <person name="Otillar R.P."/>
            <person name="Terry A.Y."/>
            <person name="Boore J.L."/>
            <person name="Grigoriev I.V."/>
            <person name="Lindberg D.R."/>
            <person name="Seaver E.C."/>
            <person name="Weisblat D.A."/>
            <person name="Putnam N.H."/>
            <person name="Rokhsar D.S."/>
        </authorList>
    </citation>
    <scope>NUCLEOTIDE SEQUENCE [LARGE SCALE GENOMIC DNA]</scope>
</reference>
<evidence type="ECO:0000313" key="10">
    <source>
        <dbReference type="EMBL" id="ESO86385.1"/>
    </source>
</evidence>
<dbReference type="Proteomes" id="UP000030746">
    <property type="component" value="Unassembled WGS sequence"/>
</dbReference>
<dbReference type="GO" id="GO:0005524">
    <property type="term" value="F:ATP binding"/>
    <property type="evidence" value="ECO:0007669"/>
    <property type="project" value="UniProtKB-UniRule"/>
</dbReference>
<dbReference type="KEGG" id="lgi:LOTGIDRAFT_129211"/>
<sequence>DCVYDENCTTYELHDEISSPIVKAAMTGIHGTVFAYGQSGSGKTFTMSGDSMAPGLIRQAATEIFDYVEECPNREFLLRMCYMEIYQEKISDLLSTEKDKPIKIQEDTDHQINVIGLHEQHVTSLEKVFEVIQQGDMRRKTAATKQNDRSSRSHSILRMIIESRETGENDAVMLSHLNFVDLAGSEKAGENSGDRLKEGCAINKSLLSLSQVIFKLSEGDNEGYIGYRDSKLTRILQNALGGNSKTAIICTIAPTSIVESHSTLKFASRAKKIKNKPHVNEVLNGDALLKKYRMEIQRLQKSASEVALFKN</sequence>
<comment type="similarity">
    <text evidence="7 8">Belongs to the TRAFAC class myosin-kinesin ATPase superfamily. Kinesin family.</text>
</comment>
<dbReference type="InterPro" id="IPR036961">
    <property type="entry name" value="Kinesin_motor_dom_sf"/>
</dbReference>
<dbReference type="AlphaFoldDB" id="V3ZV08"/>
<dbReference type="STRING" id="225164.V3ZV08"/>
<evidence type="ECO:0000256" key="2">
    <source>
        <dbReference type="ARBA" id="ARBA00022741"/>
    </source>
</evidence>
<dbReference type="GO" id="GO:0008017">
    <property type="term" value="F:microtubule binding"/>
    <property type="evidence" value="ECO:0007669"/>
    <property type="project" value="InterPro"/>
</dbReference>
<evidence type="ECO:0000313" key="11">
    <source>
        <dbReference type="Proteomes" id="UP000030746"/>
    </source>
</evidence>
<evidence type="ECO:0000256" key="6">
    <source>
        <dbReference type="ARBA" id="ARBA00023212"/>
    </source>
</evidence>
<dbReference type="OrthoDB" id="21525at2759"/>
<dbReference type="PANTHER" id="PTHR47968:SF75">
    <property type="entry name" value="CENTROMERE-ASSOCIATED PROTEIN E"/>
    <property type="match status" value="1"/>
</dbReference>
<dbReference type="GO" id="GO:0003777">
    <property type="term" value="F:microtubule motor activity"/>
    <property type="evidence" value="ECO:0007669"/>
    <property type="project" value="InterPro"/>
</dbReference>
<evidence type="ECO:0000256" key="7">
    <source>
        <dbReference type="PROSITE-ProRule" id="PRU00283"/>
    </source>
</evidence>
<evidence type="ECO:0000259" key="9">
    <source>
        <dbReference type="PROSITE" id="PS50067"/>
    </source>
</evidence>
<dbReference type="PROSITE" id="PS00411">
    <property type="entry name" value="KINESIN_MOTOR_1"/>
    <property type="match status" value="1"/>
</dbReference>
<feature type="binding site" evidence="7">
    <location>
        <begin position="37"/>
        <end position="44"/>
    </location>
    <ligand>
        <name>ATP</name>
        <dbReference type="ChEBI" id="CHEBI:30616"/>
    </ligand>
</feature>
<feature type="domain" description="Kinesin motor" evidence="9">
    <location>
        <begin position="1"/>
        <end position="273"/>
    </location>
</feature>
<keyword evidence="4" id="KW-0175">Coiled coil</keyword>
<dbReference type="SUPFAM" id="SSF52540">
    <property type="entry name" value="P-loop containing nucleoside triphosphate hydrolases"/>
    <property type="match status" value="1"/>
</dbReference>
<evidence type="ECO:0000256" key="5">
    <source>
        <dbReference type="ARBA" id="ARBA00023175"/>
    </source>
</evidence>
<name>V3ZV08_LOTGI</name>
<keyword evidence="8" id="KW-0493">Microtubule</keyword>
<feature type="non-terminal residue" evidence="10">
    <location>
        <position position="1"/>
    </location>
</feature>
<keyword evidence="3 7" id="KW-0067">ATP-binding</keyword>
<dbReference type="PRINTS" id="PR00380">
    <property type="entry name" value="KINESINHEAVY"/>
</dbReference>
<keyword evidence="5 7" id="KW-0505">Motor protein</keyword>
<keyword evidence="6" id="KW-0206">Cytoskeleton</keyword>
<dbReference type="Gene3D" id="3.40.850.10">
    <property type="entry name" value="Kinesin motor domain"/>
    <property type="match status" value="1"/>
</dbReference>
<dbReference type="GO" id="GO:0007018">
    <property type="term" value="P:microtubule-based movement"/>
    <property type="evidence" value="ECO:0007669"/>
    <property type="project" value="InterPro"/>
</dbReference>
<evidence type="ECO:0000256" key="3">
    <source>
        <dbReference type="ARBA" id="ARBA00022840"/>
    </source>
</evidence>
<dbReference type="GeneID" id="20232925"/>
<dbReference type="Pfam" id="PF00225">
    <property type="entry name" value="Kinesin"/>
    <property type="match status" value="1"/>
</dbReference>
<keyword evidence="11" id="KW-1185">Reference proteome</keyword>
<dbReference type="OMA" id="NVHETIS"/>
<keyword evidence="2 7" id="KW-0547">Nucleotide-binding</keyword>
<keyword evidence="6" id="KW-0963">Cytoplasm</keyword>
<evidence type="ECO:0000256" key="4">
    <source>
        <dbReference type="ARBA" id="ARBA00023054"/>
    </source>
</evidence>
<dbReference type="GO" id="GO:0000278">
    <property type="term" value="P:mitotic cell cycle"/>
    <property type="evidence" value="ECO:0007669"/>
    <property type="project" value="TreeGrafter"/>
</dbReference>
<dbReference type="PROSITE" id="PS50067">
    <property type="entry name" value="KINESIN_MOTOR_2"/>
    <property type="match status" value="1"/>
</dbReference>
<organism evidence="10 11">
    <name type="scientific">Lottia gigantea</name>
    <name type="common">Giant owl limpet</name>
    <dbReference type="NCBI Taxonomy" id="225164"/>
    <lineage>
        <taxon>Eukaryota</taxon>
        <taxon>Metazoa</taxon>
        <taxon>Spiralia</taxon>
        <taxon>Lophotrochozoa</taxon>
        <taxon>Mollusca</taxon>
        <taxon>Gastropoda</taxon>
        <taxon>Patellogastropoda</taxon>
        <taxon>Lottioidea</taxon>
        <taxon>Lottiidae</taxon>
        <taxon>Lottia</taxon>
    </lineage>
</organism>
<dbReference type="HOGENOM" id="CLU_001485_2_0_1"/>
<dbReference type="InterPro" id="IPR001752">
    <property type="entry name" value="Kinesin_motor_dom"/>
</dbReference>
<dbReference type="GO" id="GO:0005874">
    <property type="term" value="C:microtubule"/>
    <property type="evidence" value="ECO:0007669"/>
    <property type="project" value="UniProtKB-KW"/>
</dbReference>
<evidence type="ECO:0000256" key="1">
    <source>
        <dbReference type="ARBA" id="ARBA00004245"/>
    </source>
</evidence>
<dbReference type="EMBL" id="KB203083">
    <property type="protein sequence ID" value="ESO86385.1"/>
    <property type="molecule type" value="Genomic_DNA"/>
</dbReference>
<comment type="subcellular location">
    <subcellularLocation>
        <location evidence="1">Cytoplasm</location>
        <location evidence="1">Cytoskeleton</location>
    </subcellularLocation>
</comment>
<dbReference type="PANTHER" id="PTHR47968">
    <property type="entry name" value="CENTROMERE PROTEIN E"/>
    <property type="match status" value="1"/>
</dbReference>
<proteinExistence type="inferred from homology"/>